<dbReference type="PROSITE" id="PS50084">
    <property type="entry name" value="KH_TYPE_1"/>
    <property type="match status" value="1"/>
</dbReference>
<dbReference type="Gene3D" id="3.30.1370.50">
    <property type="entry name" value="R3H-like domain"/>
    <property type="match status" value="1"/>
</dbReference>
<dbReference type="PANTHER" id="PTHR35800">
    <property type="entry name" value="PROTEIN JAG"/>
    <property type="match status" value="1"/>
</dbReference>
<dbReference type="InterPro" id="IPR036867">
    <property type="entry name" value="R3H_dom_sf"/>
</dbReference>
<dbReference type="PANTHER" id="PTHR35800:SF1">
    <property type="entry name" value="RNA-BINDING PROTEIN KHPB"/>
    <property type="match status" value="1"/>
</dbReference>
<name>A0A9D2MIM7_9FIRM</name>
<evidence type="ECO:0000313" key="4">
    <source>
        <dbReference type="Proteomes" id="UP000823877"/>
    </source>
</evidence>
<proteinExistence type="predicted"/>
<protein>
    <submittedName>
        <fullName evidence="3">KH domain-containing protein</fullName>
    </submittedName>
</protein>
<gene>
    <name evidence="3" type="ORF">IAA37_03745</name>
</gene>
<feature type="domain" description="R3H" evidence="2">
    <location>
        <begin position="81"/>
        <end position="147"/>
    </location>
</feature>
<dbReference type="EMBL" id="DWXN01000008">
    <property type="protein sequence ID" value="HJB74768.1"/>
    <property type="molecule type" value="Genomic_DNA"/>
</dbReference>
<dbReference type="AlphaFoldDB" id="A0A9D2MIM7"/>
<dbReference type="GO" id="GO:0003723">
    <property type="term" value="F:RNA binding"/>
    <property type="evidence" value="ECO:0007669"/>
    <property type="project" value="UniProtKB-UniRule"/>
</dbReference>
<keyword evidence="1" id="KW-0694">RNA-binding</keyword>
<dbReference type="CDD" id="cd02414">
    <property type="entry name" value="KH-II_Jag"/>
    <property type="match status" value="1"/>
</dbReference>
<dbReference type="NCBIfam" id="NF041568">
    <property type="entry name" value="Jag_EloR"/>
    <property type="match status" value="1"/>
</dbReference>
<evidence type="ECO:0000259" key="2">
    <source>
        <dbReference type="PROSITE" id="PS51061"/>
    </source>
</evidence>
<organism evidence="3 4">
    <name type="scientific">Candidatus Eubacterium faecale</name>
    <dbReference type="NCBI Taxonomy" id="2838568"/>
    <lineage>
        <taxon>Bacteria</taxon>
        <taxon>Bacillati</taxon>
        <taxon>Bacillota</taxon>
        <taxon>Clostridia</taxon>
        <taxon>Eubacteriales</taxon>
        <taxon>Eubacteriaceae</taxon>
        <taxon>Eubacterium</taxon>
    </lineage>
</organism>
<dbReference type="InterPro" id="IPR034079">
    <property type="entry name" value="R3H_KhpB"/>
</dbReference>
<accession>A0A9D2MIM7</accession>
<dbReference type="PROSITE" id="PS51061">
    <property type="entry name" value="R3H"/>
    <property type="match status" value="1"/>
</dbReference>
<sequence>MNAAVTYLKAMISGLKVENAEVTGEVKDGVLELTVQCDDYGIIIGRRGETLDSLQYLTGLAVKKACGKYIRVAINVGDYREKRVETLKNLARRHADYVARTGRRYTFEPMNPYERRIIHTTVQEIEGVESTSVGLGQERKVVLQPTGGVKYRSGGRRGYANGRPAAKKAAPLPKDFTKFGKIEVEKDGNE</sequence>
<evidence type="ECO:0000256" key="1">
    <source>
        <dbReference type="PROSITE-ProRule" id="PRU00117"/>
    </source>
</evidence>
<evidence type="ECO:0000313" key="3">
    <source>
        <dbReference type="EMBL" id="HJB74768.1"/>
    </source>
</evidence>
<dbReference type="InterPro" id="IPR015946">
    <property type="entry name" value="KH_dom-like_a/b"/>
</dbReference>
<reference evidence="3" key="2">
    <citation type="submission" date="2021-04" db="EMBL/GenBank/DDBJ databases">
        <authorList>
            <person name="Gilroy R."/>
        </authorList>
    </citation>
    <scope>NUCLEOTIDE SEQUENCE</scope>
    <source>
        <strain evidence="3">CHK188-16595</strain>
    </source>
</reference>
<dbReference type="Pfam" id="PF01424">
    <property type="entry name" value="R3H"/>
    <property type="match status" value="1"/>
</dbReference>
<dbReference type="SUPFAM" id="SSF82708">
    <property type="entry name" value="R3H domain"/>
    <property type="match status" value="1"/>
</dbReference>
<dbReference type="Gene3D" id="3.30.300.20">
    <property type="match status" value="1"/>
</dbReference>
<dbReference type="Proteomes" id="UP000823877">
    <property type="component" value="Unassembled WGS sequence"/>
</dbReference>
<reference evidence="3" key="1">
    <citation type="journal article" date="2021" name="PeerJ">
        <title>Extensive microbial diversity within the chicken gut microbiome revealed by metagenomics and culture.</title>
        <authorList>
            <person name="Gilroy R."/>
            <person name="Ravi A."/>
            <person name="Getino M."/>
            <person name="Pursley I."/>
            <person name="Horton D.L."/>
            <person name="Alikhan N.F."/>
            <person name="Baker D."/>
            <person name="Gharbi K."/>
            <person name="Hall N."/>
            <person name="Watson M."/>
            <person name="Adriaenssens E.M."/>
            <person name="Foster-Nyarko E."/>
            <person name="Jarju S."/>
            <person name="Secka A."/>
            <person name="Antonio M."/>
            <person name="Oren A."/>
            <person name="Chaudhuri R.R."/>
            <person name="La Ragione R."/>
            <person name="Hildebrand F."/>
            <person name="Pallen M.J."/>
        </authorList>
    </citation>
    <scope>NUCLEOTIDE SEQUENCE</scope>
    <source>
        <strain evidence="3">CHK188-16595</strain>
    </source>
</reference>
<comment type="caution">
    <text evidence="3">The sequence shown here is derived from an EMBL/GenBank/DDBJ whole genome shotgun (WGS) entry which is preliminary data.</text>
</comment>
<dbReference type="CDD" id="cd02644">
    <property type="entry name" value="R3H_jag"/>
    <property type="match status" value="1"/>
</dbReference>
<dbReference type="InterPro" id="IPR001374">
    <property type="entry name" value="R3H_dom"/>
</dbReference>
<dbReference type="SMART" id="SM00393">
    <property type="entry name" value="R3H"/>
    <property type="match status" value="1"/>
</dbReference>
<dbReference type="InterPro" id="IPR039247">
    <property type="entry name" value="KhpB"/>
</dbReference>
<dbReference type="InterPro" id="IPR038008">
    <property type="entry name" value="Jag_KH"/>
</dbReference>
<dbReference type="Pfam" id="PF13083">
    <property type="entry name" value="KH_KhpA-B"/>
    <property type="match status" value="1"/>
</dbReference>